<evidence type="ECO:0000313" key="4">
    <source>
        <dbReference type="Proteomes" id="UP000018144"/>
    </source>
</evidence>
<dbReference type="Proteomes" id="UP000018144">
    <property type="component" value="Unassembled WGS sequence"/>
</dbReference>
<gene>
    <name evidence="3" type="ORF">PCON_10557</name>
</gene>
<reference evidence="3 4" key="1">
    <citation type="journal article" date="2013" name="PLoS Genet.">
        <title>The genome and development-dependent transcriptomes of Pyronema confluens: a window into fungal evolution.</title>
        <authorList>
            <person name="Traeger S."/>
            <person name="Altegoer F."/>
            <person name="Freitag M."/>
            <person name="Gabaldon T."/>
            <person name="Kempken F."/>
            <person name="Kumar A."/>
            <person name="Marcet-Houben M."/>
            <person name="Poggeler S."/>
            <person name="Stajich J.E."/>
            <person name="Nowrousian M."/>
        </authorList>
    </citation>
    <scope>NUCLEOTIDE SEQUENCE [LARGE SCALE GENOMIC DNA]</scope>
    <source>
        <strain evidence="4">CBS 100304</strain>
        <tissue evidence="3">Vegetative mycelium</tissue>
    </source>
</reference>
<feature type="compositionally biased region" description="Basic and acidic residues" evidence="2">
    <location>
        <begin position="601"/>
        <end position="610"/>
    </location>
</feature>
<evidence type="ECO:0000256" key="2">
    <source>
        <dbReference type="SAM" id="MobiDB-lite"/>
    </source>
</evidence>
<proteinExistence type="predicted"/>
<dbReference type="PANTHER" id="PTHR23159:SF60">
    <property type="entry name" value="SPINDLE ASSEMBLY ABNORMAL PROTEIN 4"/>
    <property type="match status" value="1"/>
</dbReference>
<sequence>MSSKPPGRRATLVITPEIIDDQSEPTLILPQNFETELQNRDAEVDQLHSEIMERNQELIRLNKTVVDLQCVMSQLDHGIHQRDDKIERLQALLRIAEEGRIRRDEEITRLQDQLKEMEESREFYHDSYRKEFIRREEVAKNLQEANKENNRKLEEVQKECLATVIQKREAMERELELHGRLDGYLREIKALEKELEELRPGKGKERQSDEDSPRDLSVLQGERVKLDTNLQIEFEDLPTLNMCMRKESRATKISKPQPSSQDMDWRKNHRAFKKSEPQPSTDNMLALRMELTAIRNPEMQLSVDNMMVLRRECRASIKPEPQLSVQNMDFNRALGVSKNPVPQTSTRDLNFGIELKAIKVPEPEPSLSKSLKTVIPALRSRHQLEASKVASQSLAPLSKENLASHTSHVEAIRRKLELMRTRNEEPVTRLSKWVPAVESKSKDKVVPSRMNEEQVTRLPKLAPAVASESKEKVVPIRTNEEPATGLSNWVTAVESGSKDKVVRSRKNEEPVPRLSKWVPAVESESKDKVVPSVKDDTASKMIPLPTKLPTVASSSKDLVQSEIETLRRRLPPIDDEVSEENLALLSARRIGLRRDIEELVKETEQSDIQRPRRVRAQIEPQQDDNERPLTPAFL</sequence>
<keyword evidence="1" id="KW-0175">Coiled coil</keyword>
<dbReference type="PANTHER" id="PTHR23159">
    <property type="entry name" value="CENTROSOMAL PROTEIN 2"/>
    <property type="match status" value="1"/>
</dbReference>
<protein>
    <submittedName>
        <fullName evidence="3">Uncharacterized protein</fullName>
    </submittedName>
</protein>
<dbReference type="OrthoDB" id="10505207at2759"/>
<evidence type="ECO:0000313" key="3">
    <source>
        <dbReference type="EMBL" id="CCX10963.1"/>
    </source>
</evidence>
<dbReference type="AlphaFoldDB" id="U4LAU8"/>
<evidence type="ECO:0000256" key="1">
    <source>
        <dbReference type="SAM" id="Coils"/>
    </source>
</evidence>
<name>U4LAU8_PYROM</name>
<organism evidence="3 4">
    <name type="scientific">Pyronema omphalodes (strain CBS 100304)</name>
    <name type="common">Pyronema confluens</name>
    <dbReference type="NCBI Taxonomy" id="1076935"/>
    <lineage>
        <taxon>Eukaryota</taxon>
        <taxon>Fungi</taxon>
        <taxon>Dikarya</taxon>
        <taxon>Ascomycota</taxon>
        <taxon>Pezizomycotina</taxon>
        <taxon>Pezizomycetes</taxon>
        <taxon>Pezizales</taxon>
        <taxon>Pyronemataceae</taxon>
        <taxon>Pyronema</taxon>
    </lineage>
</organism>
<keyword evidence="4" id="KW-1185">Reference proteome</keyword>
<dbReference type="EMBL" id="HF935578">
    <property type="protein sequence ID" value="CCX10963.1"/>
    <property type="molecule type" value="Genomic_DNA"/>
</dbReference>
<accession>U4LAU8</accession>
<feature type="region of interest" description="Disordered" evidence="2">
    <location>
        <begin position="601"/>
        <end position="634"/>
    </location>
</feature>
<feature type="region of interest" description="Disordered" evidence="2">
    <location>
        <begin position="196"/>
        <end position="219"/>
    </location>
</feature>
<feature type="compositionally biased region" description="Basic and acidic residues" evidence="2">
    <location>
        <begin position="196"/>
        <end position="214"/>
    </location>
</feature>
<feature type="coiled-coil region" evidence="1">
    <location>
        <begin position="100"/>
        <end position="159"/>
    </location>
</feature>